<evidence type="ECO:0000256" key="1">
    <source>
        <dbReference type="SAM" id="MobiDB-lite"/>
    </source>
</evidence>
<name>A0A915CZW2_9BILA</name>
<evidence type="ECO:0000313" key="2">
    <source>
        <dbReference type="Proteomes" id="UP000887574"/>
    </source>
</evidence>
<keyword evidence="2" id="KW-1185">Reference proteome</keyword>
<organism evidence="2 3">
    <name type="scientific">Ditylenchus dipsaci</name>
    <dbReference type="NCBI Taxonomy" id="166011"/>
    <lineage>
        <taxon>Eukaryota</taxon>
        <taxon>Metazoa</taxon>
        <taxon>Ecdysozoa</taxon>
        <taxon>Nematoda</taxon>
        <taxon>Chromadorea</taxon>
        <taxon>Rhabditida</taxon>
        <taxon>Tylenchina</taxon>
        <taxon>Tylenchomorpha</taxon>
        <taxon>Sphaerularioidea</taxon>
        <taxon>Anguinidae</taxon>
        <taxon>Anguininae</taxon>
        <taxon>Ditylenchus</taxon>
    </lineage>
</organism>
<proteinExistence type="predicted"/>
<feature type="region of interest" description="Disordered" evidence="1">
    <location>
        <begin position="52"/>
        <end position="124"/>
    </location>
</feature>
<feature type="compositionally biased region" description="Basic and acidic residues" evidence="1">
    <location>
        <begin position="52"/>
        <end position="96"/>
    </location>
</feature>
<protein>
    <submittedName>
        <fullName evidence="3">Uncharacterized protein</fullName>
    </submittedName>
</protein>
<evidence type="ECO:0000313" key="3">
    <source>
        <dbReference type="WBParaSite" id="jg14337"/>
    </source>
</evidence>
<dbReference type="AlphaFoldDB" id="A0A915CZW2"/>
<dbReference type="WBParaSite" id="jg14337">
    <property type="protein sequence ID" value="jg14337"/>
    <property type="gene ID" value="jg14337"/>
</dbReference>
<sequence>MAQNRLDKQPITMCAWMAERSKAPHSIQNFCLLFVVLFNLISGSPLNQVRVKRQDDFGEDESGAHSEHGHEEEHGHGHEEGHGHGHQEGNEEESHGPRPSNHNEFNIKQEAGGDAIVSITNTNN</sequence>
<dbReference type="Proteomes" id="UP000887574">
    <property type="component" value="Unplaced"/>
</dbReference>
<reference evidence="3" key="1">
    <citation type="submission" date="2022-11" db="UniProtKB">
        <authorList>
            <consortium name="WormBaseParasite"/>
        </authorList>
    </citation>
    <scope>IDENTIFICATION</scope>
</reference>
<accession>A0A915CZW2</accession>